<dbReference type="AlphaFoldDB" id="A0A6H1ZJL6"/>
<dbReference type="EMBL" id="MT141784">
    <property type="protein sequence ID" value="QJA70339.1"/>
    <property type="molecule type" value="Genomic_DNA"/>
</dbReference>
<reference evidence="1" key="1">
    <citation type="submission" date="2020-03" db="EMBL/GenBank/DDBJ databases">
        <title>The deep terrestrial virosphere.</title>
        <authorList>
            <person name="Holmfeldt K."/>
            <person name="Nilsson E."/>
            <person name="Simone D."/>
            <person name="Lopez-Fernandez M."/>
            <person name="Wu X."/>
            <person name="de Brujin I."/>
            <person name="Lundin D."/>
            <person name="Andersson A."/>
            <person name="Bertilsson S."/>
            <person name="Dopson M."/>
        </authorList>
    </citation>
    <scope>NUCLEOTIDE SEQUENCE</scope>
    <source>
        <strain evidence="2">MM415A03784</strain>
        <strain evidence="1">TM448A00705</strain>
        <strain evidence="3">TM448B01003</strain>
    </source>
</reference>
<evidence type="ECO:0000313" key="2">
    <source>
        <dbReference type="EMBL" id="QJA70339.1"/>
    </source>
</evidence>
<name>A0A6H1ZJL6_9ZZZZ</name>
<sequence length="130" mass="14930">MTDFHPTAEGSTRPITLVDMWPLVDCILDEERPILIGHQIPDKVVRRLRRCYLHRMKRGQIRQTVCVLSLGRSKNSPIFIGVASRHLRLDPQSITEQARRFAFGRAVGQLKAYLEEEEKNGQTQSITHTP</sequence>
<gene>
    <name evidence="2" type="ORF">MM415A03784_0012</name>
    <name evidence="1" type="ORF">TM448A00705_0035</name>
    <name evidence="3" type="ORF">TM448B01003_0032</name>
</gene>
<dbReference type="EMBL" id="MT144050">
    <property type="protein sequence ID" value="QJA47621.1"/>
    <property type="molecule type" value="Genomic_DNA"/>
</dbReference>
<evidence type="ECO:0000313" key="1">
    <source>
        <dbReference type="EMBL" id="QJA47621.1"/>
    </source>
</evidence>
<proteinExistence type="predicted"/>
<dbReference type="EMBL" id="MT144684">
    <property type="protein sequence ID" value="QJH97381.1"/>
    <property type="molecule type" value="Genomic_DNA"/>
</dbReference>
<evidence type="ECO:0000313" key="3">
    <source>
        <dbReference type="EMBL" id="QJH97381.1"/>
    </source>
</evidence>
<organism evidence="1">
    <name type="scientific">viral metagenome</name>
    <dbReference type="NCBI Taxonomy" id="1070528"/>
    <lineage>
        <taxon>unclassified sequences</taxon>
        <taxon>metagenomes</taxon>
        <taxon>organismal metagenomes</taxon>
    </lineage>
</organism>
<accession>A0A6H1ZJL6</accession>
<protein>
    <submittedName>
        <fullName evidence="1">Uncharacterized protein</fullName>
    </submittedName>
</protein>